<feature type="transmembrane region" description="Helical" evidence="5">
    <location>
        <begin position="9"/>
        <end position="27"/>
    </location>
</feature>
<dbReference type="Pfam" id="PF00892">
    <property type="entry name" value="EamA"/>
    <property type="match status" value="2"/>
</dbReference>
<keyword evidence="4 5" id="KW-0472">Membrane</keyword>
<evidence type="ECO:0000256" key="4">
    <source>
        <dbReference type="ARBA" id="ARBA00023136"/>
    </source>
</evidence>
<proteinExistence type="predicted"/>
<dbReference type="OrthoDB" id="9810556at2"/>
<sequence length="294" mass="30505">MTRRDLAELFLLASLWGGSFLFMRLGAADFGPAALVFVRVAGAALMLLPLVLLRGEGAALRRHWRPIAVVGLLNSALPFACYMVAALVLSAGLSSIFNATTPLWAALIAWAWLGDRPTRPRLAGLAIGFAGVLAVGLHNASFKPGEHGVSPALGIVLCLVATLCYGIAASYTKKRLAGVPPMAVAGGSQLAAAAFTLGPALWWWPAQMPGAAAWGGAAVLAFACTGFAYWLFFRLVAHAGPANAVSVTFLVPAFAVLWGWLFLAESLSVATVAGCAVVLLGTALATGVLPRRRA</sequence>
<feature type="transmembrane region" description="Helical" evidence="5">
    <location>
        <begin position="244"/>
        <end position="263"/>
    </location>
</feature>
<dbReference type="AlphaFoldDB" id="A0A4R2MAQ0"/>
<feature type="transmembrane region" description="Helical" evidence="5">
    <location>
        <begin position="95"/>
        <end position="113"/>
    </location>
</feature>
<keyword evidence="3 5" id="KW-1133">Transmembrane helix</keyword>
<feature type="domain" description="EamA" evidence="6">
    <location>
        <begin position="153"/>
        <end position="285"/>
    </location>
</feature>
<dbReference type="SUPFAM" id="SSF103481">
    <property type="entry name" value="Multidrug resistance efflux transporter EmrE"/>
    <property type="match status" value="2"/>
</dbReference>
<feature type="transmembrane region" description="Helical" evidence="5">
    <location>
        <begin position="211"/>
        <end position="232"/>
    </location>
</feature>
<dbReference type="PANTHER" id="PTHR32322:SF9">
    <property type="entry name" value="AMINO-ACID METABOLITE EFFLUX PUMP-RELATED"/>
    <property type="match status" value="1"/>
</dbReference>
<feature type="transmembrane region" description="Helical" evidence="5">
    <location>
        <begin position="152"/>
        <end position="171"/>
    </location>
</feature>
<dbReference type="RefSeq" id="WP_132645237.1">
    <property type="nucleotide sequence ID" value="NZ_CP181386.1"/>
</dbReference>
<name>A0A4R2MAQ0_RUBGE</name>
<feature type="transmembrane region" description="Helical" evidence="5">
    <location>
        <begin position="183"/>
        <end position="205"/>
    </location>
</feature>
<reference evidence="7 8" key="1">
    <citation type="submission" date="2019-03" db="EMBL/GenBank/DDBJ databases">
        <title>Genomic Encyclopedia of Type Strains, Phase IV (KMG-IV): sequencing the most valuable type-strain genomes for metagenomic binning, comparative biology and taxonomic classification.</title>
        <authorList>
            <person name="Goeker M."/>
        </authorList>
    </citation>
    <scope>NUCLEOTIDE SEQUENCE [LARGE SCALE GENOMIC DNA]</scope>
    <source>
        <strain evidence="7 8">DSM 1709</strain>
    </source>
</reference>
<feature type="domain" description="EamA" evidence="6">
    <location>
        <begin position="10"/>
        <end position="135"/>
    </location>
</feature>
<feature type="transmembrane region" description="Helical" evidence="5">
    <location>
        <begin position="122"/>
        <end position="140"/>
    </location>
</feature>
<feature type="transmembrane region" description="Helical" evidence="5">
    <location>
        <begin position="269"/>
        <end position="289"/>
    </location>
</feature>
<dbReference type="PANTHER" id="PTHR32322">
    <property type="entry name" value="INNER MEMBRANE TRANSPORTER"/>
    <property type="match status" value="1"/>
</dbReference>
<accession>A0A4R2MAQ0</accession>
<keyword evidence="2 5" id="KW-0812">Transmembrane</keyword>
<protein>
    <submittedName>
        <fullName evidence="7">Putative membrane protein</fullName>
    </submittedName>
</protein>
<dbReference type="InterPro" id="IPR050638">
    <property type="entry name" value="AA-Vitamin_Transporters"/>
</dbReference>
<feature type="transmembrane region" description="Helical" evidence="5">
    <location>
        <begin position="33"/>
        <end position="55"/>
    </location>
</feature>
<evidence type="ECO:0000256" key="5">
    <source>
        <dbReference type="SAM" id="Phobius"/>
    </source>
</evidence>
<dbReference type="InterPro" id="IPR000620">
    <property type="entry name" value="EamA_dom"/>
</dbReference>
<feature type="transmembrane region" description="Helical" evidence="5">
    <location>
        <begin position="67"/>
        <end position="89"/>
    </location>
</feature>
<gene>
    <name evidence="7" type="ORF">EV684_10316</name>
</gene>
<evidence type="ECO:0000256" key="2">
    <source>
        <dbReference type="ARBA" id="ARBA00022692"/>
    </source>
</evidence>
<organism evidence="7 8">
    <name type="scientific">Rubrivivax gelatinosus</name>
    <name type="common">Rhodocyclus gelatinosus</name>
    <name type="synonym">Rhodopseudomonas gelatinosa</name>
    <dbReference type="NCBI Taxonomy" id="28068"/>
    <lineage>
        <taxon>Bacteria</taxon>
        <taxon>Pseudomonadati</taxon>
        <taxon>Pseudomonadota</taxon>
        <taxon>Betaproteobacteria</taxon>
        <taxon>Burkholderiales</taxon>
        <taxon>Sphaerotilaceae</taxon>
        <taxon>Rubrivivax</taxon>
    </lineage>
</organism>
<dbReference type="Proteomes" id="UP000295106">
    <property type="component" value="Unassembled WGS sequence"/>
</dbReference>
<dbReference type="GeneID" id="99684107"/>
<dbReference type="EMBL" id="SLXD01000003">
    <property type="protein sequence ID" value="TCP03772.1"/>
    <property type="molecule type" value="Genomic_DNA"/>
</dbReference>
<dbReference type="GO" id="GO:0016020">
    <property type="term" value="C:membrane"/>
    <property type="evidence" value="ECO:0007669"/>
    <property type="project" value="UniProtKB-SubCell"/>
</dbReference>
<evidence type="ECO:0000256" key="1">
    <source>
        <dbReference type="ARBA" id="ARBA00004141"/>
    </source>
</evidence>
<comment type="subcellular location">
    <subcellularLocation>
        <location evidence="1">Membrane</location>
        <topology evidence="1">Multi-pass membrane protein</topology>
    </subcellularLocation>
</comment>
<evidence type="ECO:0000313" key="7">
    <source>
        <dbReference type="EMBL" id="TCP03772.1"/>
    </source>
</evidence>
<evidence type="ECO:0000256" key="3">
    <source>
        <dbReference type="ARBA" id="ARBA00022989"/>
    </source>
</evidence>
<dbReference type="InterPro" id="IPR037185">
    <property type="entry name" value="EmrE-like"/>
</dbReference>
<comment type="caution">
    <text evidence="7">The sequence shown here is derived from an EMBL/GenBank/DDBJ whole genome shotgun (WGS) entry which is preliminary data.</text>
</comment>
<evidence type="ECO:0000259" key="6">
    <source>
        <dbReference type="Pfam" id="PF00892"/>
    </source>
</evidence>
<evidence type="ECO:0000313" key="8">
    <source>
        <dbReference type="Proteomes" id="UP000295106"/>
    </source>
</evidence>